<dbReference type="SUPFAM" id="SSF56935">
    <property type="entry name" value="Porins"/>
    <property type="match status" value="1"/>
</dbReference>
<dbReference type="InterPro" id="IPR036942">
    <property type="entry name" value="Beta-barrel_TonB_sf"/>
</dbReference>
<dbReference type="OrthoDB" id="9764669at2"/>
<evidence type="ECO:0000256" key="3">
    <source>
        <dbReference type="ARBA" id="ARBA00022452"/>
    </source>
</evidence>
<keyword evidence="5 12" id="KW-0732">Signal</keyword>
<dbReference type="RefSeq" id="WP_112143072.1">
    <property type="nucleotide sequence ID" value="NZ_PGTO01000004.1"/>
</dbReference>
<evidence type="ECO:0000256" key="4">
    <source>
        <dbReference type="ARBA" id="ARBA00022692"/>
    </source>
</evidence>
<dbReference type="Gene3D" id="2.170.130.10">
    <property type="entry name" value="TonB-dependent receptor, plug domain"/>
    <property type="match status" value="1"/>
</dbReference>
<dbReference type="EMBL" id="PGTO01000004">
    <property type="protein sequence ID" value="RAU22398.1"/>
    <property type="molecule type" value="Genomic_DNA"/>
</dbReference>
<dbReference type="CDD" id="cd01347">
    <property type="entry name" value="ligand_gated_channel"/>
    <property type="match status" value="1"/>
</dbReference>
<feature type="domain" description="TonB-dependent receptor-like beta-barrel" evidence="13">
    <location>
        <begin position="293"/>
        <end position="734"/>
    </location>
</feature>
<evidence type="ECO:0000256" key="12">
    <source>
        <dbReference type="SAM" id="SignalP"/>
    </source>
</evidence>
<comment type="similarity">
    <text evidence="10 11">Belongs to the TonB-dependent receptor family.</text>
</comment>
<keyword evidence="9 10" id="KW-0998">Cell outer membrane</keyword>
<dbReference type="Pfam" id="PF07715">
    <property type="entry name" value="Plug"/>
    <property type="match status" value="1"/>
</dbReference>
<evidence type="ECO:0000256" key="1">
    <source>
        <dbReference type="ARBA" id="ARBA00004571"/>
    </source>
</evidence>
<dbReference type="InterPro" id="IPR037066">
    <property type="entry name" value="Plug_dom_sf"/>
</dbReference>
<feature type="domain" description="TonB-dependent receptor plug" evidence="14">
    <location>
        <begin position="55"/>
        <end position="169"/>
    </location>
</feature>
<evidence type="ECO:0000256" key="11">
    <source>
        <dbReference type="RuleBase" id="RU003357"/>
    </source>
</evidence>
<evidence type="ECO:0000256" key="7">
    <source>
        <dbReference type="ARBA" id="ARBA00023077"/>
    </source>
</evidence>
<dbReference type="PROSITE" id="PS52016">
    <property type="entry name" value="TONB_DEPENDENT_REC_3"/>
    <property type="match status" value="1"/>
</dbReference>
<comment type="subcellular location">
    <subcellularLocation>
        <location evidence="1 10">Cell outer membrane</location>
        <topology evidence="1 10">Multi-pass membrane protein</topology>
    </subcellularLocation>
</comment>
<evidence type="ECO:0000256" key="2">
    <source>
        <dbReference type="ARBA" id="ARBA00022448"/>
    </source>
</evidence>
<comment type="caution">
    <text evidence="15">The sequence shown here is derived from an EMBL/GenBank/DDBJ whole genome shotgun (WGS) entry which is preliminary data.</text>
</comment>
<evidence type="ECO:0000256" key="5">
    <source>
        <dbReference type="ARBA" id="ARBA00022729"/>
    </source>
</evidence>
<dbReference type="PANTHER" id="PTHR30069:SF53">
    <property type="entry name" value="COLICIN I RECEPTOR-RELATED"/>
    <property type="match status" value="1"/>
</dbReference>
<evidence type="ECO:0000256" key="9">
    <source>
        <dbReference type="ARBA" id="ARBA00023237"/>
    </source>
</evidence>
<protein>
    <submittedName>
        <fullName evidence="15">TonB-dependent receptor</fullName>
    </submittedName>
</protein>
<proteinExistence type="inferred from homology"/>
<evidence type="ECO:0000313" key="16">
    <source>
        <dbReference type="Proteomes" id="UP000251075"/>
    </source>
</evidence>
<keyword evidence="15" id="KW-0675">Receptor</keyword>
<evidence type="ECO:0000256" key="10">
    <source>
        <dbReference type="PROSITE-ProRule" id="PRU01360"/>
    </source>
</evidence>
<evidence type="ECO:0000259" key="13">
    <source>
        <dbReference type="Pfam" id="PF00593"/>
    </source>
</evidence>
<name>A0A364NZ92_9PROT</name>
<dbReference type="InterPro" id="IPR039426">
    <property type="entry name" value="TonB-dep_rcpt-like"/>
</dbReference>
<dbReference type="PANTHER" id="PTHR30069">
    <property type="entry name" value="TONB-DEPENDENT OUTER MEMBRANE RECEPTOR"/>
    <property type="match status" value="1"/>
</dbReference>
<evidence type="ECO:0000313" key="15">
    <source>
        <dbReference type="EMBL" id="RAU22398.1"/>
    </source>
</evidence>
<evidence type="ECO:0000256" key="8">
    <source>
        <dbReference type="ARBA" id="ARBA00023136"/>
    </source>
</evidence>
<dbReference type="GO" id="GO:0015344">
    <property type="term" value="F:siderophore uptake transmembrane transporter activity"/>
    <property type="evidence" value="ECO:0007669"/>
    <property type="project" value="TreeGrafter"/>
</dbReference>
<reference evidence="15 16" key="1">
    <citation type="submission" date="2017-11" db="EMBL/GenBank/DDBJ databases">
        <title>Draft genome sequence of magnetotactic bacterium Magnetospirillum kuznetsovii LBB-42.</title>
        <authorList>
            <person name="Grouzdev D.S."/>
            <person name="Rysina M.S."/>
            <person name="Baslerov R.V."/>
            <person name="Koziaeva V."/>
        </authorList>
    </citation>
    <scope>NUCLEOTIDE SEQUENCE [LARGE SCALE GENOMIC DNA]</scope>
    <source>
        <strain evidence="15 16">LBB-42</strain>
    </source>
</reference>
<gene>
    <name evidence="15" type="ORF">CU669_06725</name>
</gene>
<dbReference type="Gene3D" id="2.40.170.20">
    <property type="entry name" value="TonB-dependent receptor, beta-barrel domain"/>
    <property type="match status" value="1"/>
</dbReference>
<accession>A0A364NZ92</accession>
<organism evidence="15 16">
    <name type="scientific">Paramagnetospirillum kuznetsovii</name>
    <dbReference type="NCBI Taxonomy" id="2053833"/>
    <lineage>
        <taxon>Bacteria</taxon>
        <taxon>Pseudomonadati</taxon>
        <taxon>Pseudomonadota</taxon>
        <taxon>Alphaproteobacteria</taxon>
        <taxon>Rhodospirillales</taxon>
        <taxon>Magnetospirillaceae</taxon>
        <taxon>Paramagnetospirillum</taxon>
    </lineage>
</organism>
<keyword evidence="7 11" id="KW-0798">TonB box</keyword>
<keyword evidence="3 10" id="KW-1134">Transmembrane beta strand</keyword>
<sequence length="758" mass="83010">MITQPPLIARLRASTAACALLSMLAVTPSLAVADEAEQMLPDMVVRDSASPLEKYKLPNTTVGVTAERLADTVNVMDTEDAVKYMPSLGVRKRNNGDTQSILMTRTWGYSSSARTLVFADDVLISALIANDNSRGGPRWGMVAPEEIERVDMVYGPFAAQHPGNAMGGVLQIATRMPDKLEASFKQTESLQPFSLYNTRDLYRTDQTSATIGNRLGNFSFFLSGNTAHSQSQPLTMITNGSSTTPTGAVSGTIVAKNKSGAPANVVGVGGLLQTEMDTLKAKMAYDFTPELRAAYTFGFWQNNGRSRVESYLKDSNGVSTLGNVSGFASSNYKLEQAQTSHALSLKSDTKGFWDFDAVATHVQYDHDRQAAPSTVVGNTFSDRGQSTHMDGTNWSTVDLKGIWRPEGKGGDHEVSFGAHYDRYILVATVYGLRNWNSENNVTGKLSDGRGNTQTSAGWVQESWAFAPGFRATLGGRYESWTAFDGYNATTNGLSSIQPGRDATAFSPKGSLSWEFVPQWSVTGSVGRATRFPTVSELYFVAGSGTSQVIPNSVLRPERETSYELALEGGVGDGKVRLSFFQEDVAKAIIAQNSFLNGVSTSYNQNVDQIRNRGFELAAEQRNLVFDGFDLQGSFTYLDAKIIRDPTWSGGTQVVGKRVPNIPDMKATMVATYRPTEEWALTGAARYQGKMTTTLDNTDYVGHVYGAFDRFFVMDVRARYKHNENLEGAIGIDNVNNAKYWEYHPFPQRTFIAEMKMKL</sequence>
<evidence type="ECO:0000259" key="14">
    <source>
        <dbReference type="Pfam" id="PF07715"/>
    </source>
</evidence>
<evidence type="ECO:0000256" key="6">
    <source>
        <dbReference type="ARBA" id="ARBA00023065"/>
    </source>
</evidence>
<keyword evidence="4 10" id="KW-0812">Transmembrane</keyword>
<dbReference type="GO" id="GO:0044718">
    <property type="term" value="P:siderophore transmembrane transport"/>
    <property type="evidence" value="ECO:0007669"/>
    <property type="project" value="TreeGrafter"/>
</dbReference>
<dbReference type="Pfam" id="PF00593">
    <property type="entry name" value="TonB_dep_Rec_b-barrel"/>
    <property type="match status" value="1"/>
</dbReference>
<keyword evidence="6" id="KW-0406">Ion transport</keyword>
<keyword evidence="8 10" id="KW-0472">Membrane</keyword>
<feature type="signal peptide" evidence="12">
    <location>
        <begin position="1"/>
        <end position="33"/>
    </location>
</feature>
<dbReference type="Proteomes" id="UP000251075">
    <property type="component" value="Unassembled WGS sequence"/>
</dbReference>
<dbReference type="InterPro" id="IPR012910">
    <property type="entry name" value="Plug_dom"/>
</dbReference>
<dbReference type="AlphaFoldDB" id="A0A364NZ92"/>
<keyword evidence="2 10" id="KW-0813">Transport</keyword>
<keyword evidence="16" id="KW-1185">Reference proteome</keyword>
<feature type="chain" id="PRO_5016974665" evidence="12">
    <location>
        <begin position="34"/>
        <end position="758"/>
    </location>
</feature>
<dbReference type="InterPro" id="IPR000531">
    <property type="entry name" value="Beta-barrel_TonB"/>
</dbReference>
<dbReference type="GO" id="GO:0009279">
    <property type="term" value="C:cell outer membrane"/>
    <property type="evidence" value="ECO:0007669"/>
    <property type="project" value="UniProtKB-SubCell"/>
</dbReference>